<sequence>MLFLSIPAIQTQLGSYATKRLNDDFKTNINIGKIGLQFNGDVELKEILIRDYKKDTLISTSEINTSILSFRNLINGRLNFGDIGLENLIFNIKTYKGEEKTNLDVFVARFDDDNPRTKSSFLMSSSDVSIYNGTFRFLDENKDTEKILEFNNLDINATNFLINGSDVSARINTLGFVDSRGLVMKNMSTNFKYTLTEMVFDDLEIETQHSILNGDLRFDYDRSDFSSFADKVKITANFKDSDIALNELNTFYNEFGDNQHAVFSTKFSGTLNDLTATDLRLKTSRSSKIYGDLNFKNLFNSDENNFSMTGDFTNLTSTYRDLKALLPNVLGASLPTIFDKLGVFVITGKTNITPTIINAQLNITTDLGFIKSNLKIANVNNIDAAKYKGNIIFDEFKIGAFLDDKNLGNISSNLDVDGVGFKKDNLKSRLKGDIYALDYNKYTYQNIAVDGKYEKNVFNGKLISKDKNLKLEFNGLANLSKKIKTFDFVAMVDYANLSALNLYTKDEKSIFSGTVDIKMKGTTLDDAVGDILFNKTTYKNEVEDYYFEDFAISSRFVDEKRYIRVNSPDIIEGSLSGVFKLSDIDNLFENSIKSIYTSTPPNIIKTKQYIDFNFKIYNKIVEVFYPELNLGTNTFIKGRVENDEKEFKFTFKSPKISILDYFASDIEVQVDNKNPLFNTYIEIDSLNTKFYNVSKFNLINVTLNDTLFMRTEFKGGTRNDDKFDLSFYHTINEKDNSVVGFKKSAVVFKNNSWNINEKGNSLNKIEFNNGFKNIKIEELVMNHFNEEIKLSGVLRDSTYKDLKLNFKDVDLQKITPRIDSLSLAGTVNGKLDLLQKDGVYLPNSTITIGDLEINRQYLGSFDAKITGNNSLTNYKVNAKIKDDVSNSFEAIGDIDFSGENSQINLELLFNKFSLNLLSPLLEPVLYNVRGDMSGKATVTGNLKQPSFNGDVTVSNGGLGISELNVDFDFKNTASVTLKDQSFVFNTVKISDTEYQTKGIIDGTLSHTNFSKWKLDLTLSTDRLLILNTKYTEESLYYGTGFIGGYAEIKGPTEALRISAVAETKKGTEFYIPLNDLESFGDNSFIHFLTPEEKIEKQKGNVVKAKKVTGLELDFELDVTNDALIEIVMDRQTGSSIRGRGVGSLLFNINTNGKFNMYGDFVVWEGSYNFLFGGFVQKEFTVKPYESSLQWNGDPLNAQINIKAIYKTRTNPSALLDNPISQTIPVDLEINLTGELEKPEPNFEFEFPNVSSTLKSELSYRLESKEDKDNQALYLLATGSFNRQFKDFNVTGTLTERLNGLVNGFFSDSDSKINIGLNYEAGQTSPDYQSDDRLGVTLQTKITDRVLINGKVGVPVGGASESVIAGDVQIDFLLNADGTLTATVFNRENSIRNFGEEIGYTQGLGVSYSVDFDTFGELIRKVFAKKEEEAIIEEDEENLEAKTAPLPEGMGMKKKE</sequence>
<name>A0A8H2LE01_9FLAO</name>
<keyword evidence="8" id="KW-1185">Reference proteome</keyword>
<protein>
    <submittedName>
        <fullName evidence="7">Translocation/assembly module TamB</fullName>
    </submittedName>
</protein>
<proteinExistence type="predicted"/>
<dbReference type="GO" id="GO:0009306">
    <property type="term" value="P:protein secretion"/>
    <property type="evidence" value="ECO:0007669"/>
    <property type="project" value="InterPro"/>
</dbReference>
<dbReference type="GO" id="GO:0005886">
    <property type="term" value="C:plasma membrane"/>
    <property type="evidence" value="ECO:0007669"/>
    <property type="project" value="InterPro"/>
</dbReference>
<dbReference type="PANTHER" id="PTHR36985:SF1">
    <property type="entry name" value="TRANSLOCATION AND ASSEMBLY MODULE SUBUNIT TAMB"/>
    <property type="match status" value="1"/>
</dbReference>
<evidence type="ECO:0000256" key="4">
    <source>
        <dbReference type="ARBA" id="ARBA00023136"/>
    </source>
</evidence>
<dbReference type="Pfam" id="PF04357">
    <property type="entry name" value="TamB"/>
    <property type="match status" value="1"/>
</dbReference>
<dbReference type="Proteomes" id="UP000323324">
    <property type="component" value="Unassembled WGS sequence"/>
</dbReference>
<comment type="subcellular location">
    <subcellularLocation>
        <location evidence="1">Membrane</location>
        <topology evidence="1">Single-pass membrane protein</topology>
    </subcellularLocation>
</comment>
<evidence type="ECO:0000313" key="7">
    <source>
        <dbReference type="EMBL" id="TYB76816.1"/>
    </source>
</evidence>
<keyword evidence="2" id="KW-0812">Transmembrane</keyword>
<evidence type="ECO:0000256" key="3">
    <source>
        <dbReference type="ARBA" id="ARBA00022989"/>
    </source>
</evidence>
<feature type="region of interest" description="Disordered" evidence="5">
    <location>
        <begin position="1434"/>
        <end position="1455"/>
    </location>
</feature>
<organism evidence="7 8">
    <name type="scientific">Bizionia saleffrena</name>
    <dbReference type="NCBI Taxonomy" id="291189"/>
    <lineage>
        <taxon>Bacteria</taxon>
        <taxon>Pseudomonadati</taxon>
        <taxon>Bacteroidota</taxon>
        <taxon>Flavobacteriia</taxon>
        <taxon>Flavobacteriales</taxon>
        <taxon>Flavobacteriaceae</taxon>
        <taxon>Bizionia</taxon>
    </lineage>
</organism>
<dbReference type="EMBL" id="VSKM01000004">
    <property type="protein sequence ID" value="TYB76816.1"/>
    <property type="molecule type" value="Genomic_DNA"/>
</dbReference>
<evidence type="ECO:0000313" key="8">
    <source>
        <dbReference type="Proteomes" id="UP000323324"/>
    </source>
</evidence>
<reference evidence="7 8" key="1">
    <citation type="submission" date="2019-08" db="EMBL/GenBank/DDBJ databases">
        <title>Genomes of Antarctic Bizionia species.</title>
        <authorList>
            <person name="Bowman J.P."/>
        </authorList>
    </citation>
    <scope>NUCLEOTIDE SEQUENCE [LARGE SCALE GENOMIC DNA]</scope>
    <source>
        <strain evidence="7 8">HFD</strain>
    </source>
</reference>
<feature type="domain" description="Translocation and assembly module TamB C-terminal" evidence="6">
    <location>
        <begin position="993"/>
        <end position="1411"/>
    </location>
</feature>
<evidence type="ECO:0000256" key="2">
    <source>
        <dbReference type="ARBA" id="ARBA00022692"/>
    </source>
</evidence>
<dbReference type="PANTHER" id="PTHR36985">
    <property type="entry name" value="TRANSLOCATION AND ASSEMBLY MODULE SUBUNIT TAMB"/>
    <property type="match status" value="1"/>
</dbReference>
<keyword evidence="4" id="KW-0472">Membrane</keyword>
<evidence type="ECO:0000256" key="5">
    <source>
        <dbReference type="SAM" id="MobiDB-lite"/>
    </source>
</evidence>
<dbReference type="InterPro" id="IPR007452">
    <property type="entry name" value="TamB_C"/>
</dbReference>
<comment type="caution">
    <text evidence="7">The sequence shown here is derived from an EMBL/GenBank/DDBJ whole genome shotgun (WGS) entry which is preliminary data.</text>
</comment>
<gene>
    <name evidence="7" type="ORF">ES676_04470</name>
</gene>
<keyword evidence="3" id="KW-1133">Transmembrane helix</keyword>
<accession>A0A8H2LE01</accession>
<evidence type="ECO:0000256" key="1">
    <source>
        <dbReference type="ARBA" id="ARBA00004167"/>
    </source>
</evidence>
<evidence type="ECO:0000259" key="6">
    <source>
        <dbReference type="Pfam" id="PF04357"/>
    </source>
</evidence>